<feature type="region of interest" description="Disordered" evidence="2">
    <location>
        <begin position="471"/>
        <end position="547"/>
    </location>
</feature>
<gene>
    <name evidence="5" type="ORF">ODALV1_LOCUS9515</name>
</gene>
<accession>A0ABP1QBN7</accession>
<dbReference type="Proteomes" id="UP001642540">
    <property type="component" value="Unassembled WGS sequence"/>
</dbReference>
<evidence type="ECO:0000313" key="6">
    <source>
        <dbReference type="Proteomes" id="UP001642540"/>
    </source>
</evidence>
<name>A0ABP1QBN7_9HEXA</name>
<dbReference type="SUPFAM" id="SSF52540">
    <property type="entry name" value="P-loop containing nucleoside triphosphate hydrolases"/>
    <property type="match status" value="1"/>
</dbReference>
<dbReference type="PANTHER" id="PTHR45964:SF9">
    <property type="entry name" value="SULFOTRANSFERASE"/>
    <property type="match status" value="1"/>
</dbReference>
<keyword evidence="3" id="KW-0472">Membrane</keyword>
<feature type="compositionally biased region" description="Polar residues" evidence="2">
    <location>
        <begin position="130"/>
        <end position="139"/>
    </location>
</feature>
<dbReference type="InterPro" id="IPR027417">
    <property type="entry name" value="P-loop_NTPase"/>
</dbReference>
<dbReference type="InterPro" id="IPR051589">
    <property type="entry name" value="Sialate-O-sulfotransferase"/>
</dbReference>
<feature type="region of interest" description="Disordered" evidence="2">
    <location>
        <begin position="74"/>
        <end position="109"/>
    </location>
</feature>
<sequence length="598" mass="69697">MLPIPAPIIGSSSASVYHRKLFIPLIYLGATASICYLFLFAFIVSNQTFRRSGENLIGYSKRRDLPEENNRINYHSDQIEHHKNKQSDSNTRESGRNTEQRNQFYLATNRKRRDEREQLALSSSIATLAETVSTSTQPQPHFERKKLSSLRKRIDKGGSKNGTWRSNPTKIWSGHQDLDLHNSILDRIGHNGGKLSKEVYTYPWIRDEQCKTFTVQFARKDTFKPRALVSFPGSGNSWLRYMIECASGYFTGSVYDDKELFTAGLLGEVRPPNDGCTIVQKTHHDTIYNLSSRQRKAYTKLSELMFGYRGLLLIRNPYDALVSYWNFINTHGHHKWIARRSEFDDIRWTKFVTEQIPRWTSLIMSWAENSQDFLIIFYEEVQKNPREELIRILEYLDQPVDTGRLDCLMKPENLEGPFHRPHLQQKTSRSPLAVDLIPVTTSQQDKNIQVEHQTDHQDQNEAQTLLLLNSKKSQQHQQHHPKSPTKREVEEEQKEDKFLSSSSPHPPFQTISTQQQHENQYTSNMSSSTSSNDNHHHQHQQYHHHDNNHLNGSILRLDLIIQDNIDKINRFFQQKGIPAQLKYSPRPNIQPYFLHTVQ</sequence>
<reference evidence="5 6" key="1">
    <citation type="submission" date="2024-08" db="EMBL/GenBank/DDBJ databases">
        <authorList>
            <person name="Cucini C."/>
            <person name="Frati F."/>
        </authorList>
    </citation>
    <scope>NUCLEOTIDE SEQUENCE [LARGE SCALE GENOMIC DNA]</scope>
</reference>
<protein>
    <recommendedName>
        <fullName evidence="4">Sulfotransferase domain-containing protein</fullName>
    </recommendedName>
</protein>
<keyword evidence="3" id="KW-1133">Transmembrane helix</keyword>
<feature type="region of interest" description="Disordered" evidence="2">
    <location>
        <begin position="130"/>
        <end position="149"/>
    </location>
</feature>
<dbReference type="InterPro" id="IPR000863">
    <property type="entry name" value="Sulfotransferase_dom"/>
</dbReference>
<comment type="similarity">
    <text evidence="1">Belongs to the WSCD family.</text>
</comment>
<comment type="caution">
    <text evidence="5">The sequence shown here is derived from an EMBL/GenBank/DDBJ whole genome shotgun (WGS) entry which is preliminary data.</text>
</comment>
<keyword evidence="6" id="KW-1185">Reference proteome</keyword>
<dbReference type="PANTHER" id="PTHR45964">
    <property type="entry name" value="WSCD FAMILY MEMBER CG9164"/>
    <property type="match status" value="1"/>
</dbReference>
<feature type="transmembrane region" description="Helical" evidence="3">
    <location>
        <begin position="21"/>
        <end position="44"/>
    </location>
</feature>
<dbReference type="Gene3D" id="3.40.50.300">
    <property type="entry name" value="P-loop containing nucleotide triphosphate hydrolases"/>
    <property type="match status" value="1"/>
</dbReference>
<evidence type="ECO:0000313" key="5">
    <source>
        <dbReference type="EMBL" id="CAL8097005.1"/>
    </source>
</evidence>
<evidence type="ECO:0000256" key="1">
    <source>
        <dbReference type="ARBA" id="ARBA00010236"/>
    </source>
</evidence>
<evidence type="ECO:0000256" key="3">
    <source>
        <dbReference type="SAM" id="Phobius"/>
    </source>
</evidence>
<organism evidence="5 6">
    <name type="scientific">Orchesella dallaii</name>
    <dbReference type="NCBI Taxonomy" id="48710"/>
    <lineage>
        <taxon>Eukaryota</taxon>
        <taxon>Metazoa</taxon>
        <taxon>Ecdysozoa</taxon>
        <taxon>Arthropoda</taxon>
        <taxon>Hexapoda</taxon>
        <taxon>Collembola</taxon>
        <taxon>Entomobryomorpha</taxon>
        <taxon>Entomobryoidea</taxon>
        <taxon>Orchesellidae</taxon>
        <taxon>Orchesellinae</taxon>
        <taxon>Orchesella</taxon>
    </lineage>
</organism>
<dbReference type="EMBL" id="CAXLJM020000028">
    <property type="protein sequence ID" value="CAL8097005.1"/>
    <property type="molecule type" value="Genomic_DNA"/>
</dbReference>
<evidence type="ECO:0000256" key="2">
    <source>
        <dbReference type="SAM" id="MobiDB-lite"/>
    </source>
</evidence>
<keyword evidence="3" id="KW-0812">Transmembrane</keyword>
<evidence type="ECO:0000259" key="4">
    <source>
        <dbReference type="Pfam" id="PF00685"/>
    </source>
</evidence>
<feature type="compositionally biased region" description="Basic and acidic residues" evidence="2">
    <location>
        <begin position="90"/>
        <end position="99"/>
    </location>
</feature>
<feature type="compositionally biased region" description="Low complexity" evidence="2">
    <location>
        <begin position="519"/>
        <end position="532"/>
    </location>
</feature>
<dbReference type="Pfam" id="PF00685">
    <property type="entry name" value="Sulfotransfer_1"/>
    <property type="match status" value="1"/>
</dbReference>
<feature type="domain" description="Sulfotransferase" evidence="4">
    <location>
        <begin position="311"/>
        <end position="408"/>
    </location>
</feature>
<feature type="compositionally biased region" description="Basic residues" evidence="2">
    <location>
        <begin position="473"/>
        <end position="484"/>
    </location>
</feature>
<feature type="compositionally biased region" description="Basic and acidic residues" evidence="2">
    <location>
        <begin position="485"/>
        <end position="498"/>
    </location>
</feature>
<proteinExistence type="inferred from homology"/>
<feature type="compositionally biased region" description="Polar residues" evidence="2">
    <location>
        <begin position="499"/>
        <end position="518"/>
    </location>
</feature>